<evidence type="ECO:0000313" key="2">
    <source>
        <dbReference type="EMBL" id="VFB15672.1"/>
    </source>
</evidence>
<dbReference type="RefSeq" id="WP_131748053.1">
    <property type="nucleotide sequence ID" value="NZ_CAACYI010000001.1"/>
</dbReference>
<dbReference type="SUPFAM" id="SSF52218">
    <property type="entry name" value="Flavoproteins"/>
    <property type="match status" value="1"/>
</dbReference>
<comment type="caution">
    <text evidence="2">The sequence shown here is derived from an EMBL/GenBank/DDBJ whole genome shotgun (WGS) entry which is preliminary data.</text>
</comment>
<dbReference type="InterPro" id="IPR001226">
    <property type="entry name" value="Flavodoxin_CS"/>
</dbReference>
<protein>
    <submittedName>
        <fullName evidence="2">Flavodoxin</fullName>
    </submittedName>
</protein>
<dbReference type="GO" id="GO:0010181">
    <property type="term" value="F:FMN binding"/>
    <property type="evidence" value="ECO:0007669"/>
    <property type="project" value="InterPro"/>
</dbReference>
<keyword evidence="3" id="KW-1185">Reference proteome</keyword>
<gene>
    <name evidence="2" type="ORF">NCTC13150_00172</name>
</gene>
<dbReference type="GO" id="GO:0016651">
    <property type="term" value="F:oxidoreductase activity, acting on NAD(P)H"/>
    <property type="evidence" value="ECO:0007669"/>
    <property type="project" value="UniProtKB-ARBA"/>
</dbReference>
<dbReference type="GO" id="GO:0009055">
    <property type="term" value="F:electron transfer activity"/>
    <property type="evidence" value="ECO:0007669"/>
    <property type="project" value="InterPro"/>
</dbReference>
<evidence type="ECO:0000313" key="3">
    <source>
        <dbReference type="Proteomes" id="UP000377798"/>
    </source>
</evidence>
<dbReference type="EMBL" id="CAACYI010000001">
    <property type="protein sequence ID" value="VFB15672.1"/>
    <property type="molecule type" value="Genomic_DNA"/>
</dbReference>
<accession>A0A8H2QX39</accession>
<dbReference type="InterPro" id="IPR008254">
    <property type="entry name" value="Flavodoxin/NO_synth"/>
</dbReference>
<dbReference type="InterPro" id="IPR029039">
    <property type="entry name" value="Flavoprotein-like_sf"/>
</dbReference>
<feature type="domain" description="Flavodoxin-like" evidence="1">
    <location>
        <begin position="4"/>
        <end position="158"/>
    </location>
</feature>
<dbReference type="Pfam" id="PF12641">
    <property type="entry name" value="Flavodoxin_3"/>
    <property type="match status" value="1"/>
</dbReference>
<name>A0A8H2QX39_9FIRM</name>
<evidence type="ECO:0000259" key="1">
    <source>
        <dbReference type="Pfam" id="PF12641"/>
    </source>
</evidence>
<dbReference type="Gene3D" id="3.40.50.360">
    <property type="match status" value="1"/>
</dbReference>
<dbReference type="AlphaFoldDB" id="A0A8H2QX39"/>
<proteinExistence type="predicted"/>
<reference evidence="2 3" key="1">
    <citation type="submission" date="2019-02" db="EMBL/GenBank/DDBJ databases">
        <authorList>
            <consortium name="Pathogen Informatics"/>
        </authorList>
    </citation>
    <scope>NUCLEOTIDE SEQUENCE [LARGE SCALE GENOMIC DNA]</scope>
    <source>
        <strain evidence="2 3">3012STDY7089603</strain>
    </source>
</reference>
<dbReference type="PROSITE" id="PS00201">
    <property type="entry name" value="FLAVODOXIN"/>
    <property type="match status" value="1"/>
</dbReference>
<dbReference type="Proteomes" id="UP000377798">
    <property type="component" value="Unassembled WGS sequence"/>
</dbReference>
<organism evidence="2 3">
    <name type="scientific">Urinicoccus massiliensis</name>
    <dbReference type="NCBI Taxonomy" id="1723382"/>
    <lineage>
        <taxon>Bacteria</taxon>
        <taxon>Bacillati</taxon>
        <taxon>Bacillota</taxon>
        <taxon>Tissierellia</taxon>
        <taxon>Tissierellales</taxon>
        <taxon>Peptoniphilaceae</taxon>
        <taxon>Urinicoccus</taxon>
    </lineage>
</organism>
<sequence>MKGLILYSSLTGNTKTMAQAIYTNFKKRGLDLDLQEIGHHRPPEDYDYALIGAWIDKAKPNKAALKVIEATRQKNLGLFATLGAMPYSDHGVKVQKNLEELLKGKNSLGTYLCPGKVDPKLLKKMEGFTSKIIPKSIRDQMVQTGKESRYATKEELKEAGDYFFKQVENLKK</sequence>